<dbReference type="EMBL" id="SKFG01000010">
    <property type="protein sequence ID" value="TCZ77134.1"/>
    <property type="molecule type" value="Genomic_DNA"/>
</dbReference>
<dbReference type="AlphaFoldDB" id="A0A4R4EB88"/>
<name>A0A4R4EB88_9BACL</name>
<organism evidence="1 2">
    <name type="scientific">Paenibacillus albiflavus</name>
    <dbReference type="NCBI Taxonomy" id="2545760"/>
    <lineage>
        <taxon>Bacteria</taxon>
        <taxon>Bacillati</taxon>
        <taxon>Bacillota</taxon>
        <taxon>Bacilli</taxon>
        <taxon>Bacillales</taxon>
        <taxon>Paenibacillaceae</taxon>
        <taxon>Paenibacillus</taxon>
    </lineage>
</organism>
<sequence length="62" mass="7206">MADSHSTQVMSSFVLRFSPLEDEDRADHKWRIRITHVQNQDEVTVSTLQDAMNYIDDALKRG</sequence>
<keyword evidence="2" id="KW-1185">Reference proteome</keyword>
<reference evidence="1 2" key="1">
    <citation type="submission" date="2019-03" db="EMBL/GenBank/DDBJ databases">
        <authorList>
            <person name="Kim M.K.M."/>
        </authorList>
    </citation>
    <scope>NUCLEOTIDE SEQUENCE [LARGE SCALE GENOMIC DNA]</scope>
    <source>
        <strain evidence="1 2">18JY21-1</strain>
    </source>
</reference>
<proteinExistence type="predicted"/>
<accession>A0A4R4EB88</accession>
<gene>
    <name evidence="1" type="ORF">E0485_11765</name>
</gene>
<comment type="caution">
    <text evidence="1">The sequence shown here is derived from an EMBL/GenBank/DDBJ whole genome shotgun (WGS) entry which is preliminary data.</text>
</comment>
<dbReference type="RefSeq" id="WP_132418234.1">
    <property type="nucleotide sequence ID" value="NZ_SKFG01000010.1"/>
</dbReference>
<protein>
    <submittedName>
        <fullName evidence="1">Uncharacterized protein</fullName>
    </submittedName>
</protein>
<evidence type="ECO:0000313" key="1">
    <source>
        <dbReference type="EMBL" id="TCZ77134.1"/>
    </source>
</evidence>
<evidence type="ECO:0000313" key="2">
    <source>
        <dbReference type="Proteomes" id="UP000295418"/>
    </source>
</evidence>
<dbReference type="OrthoDB" id="2934161at2"/>
<dbReference type="Proteomes" id="UP000295418">
    <property type="component" value="Unassembled WGS sequence"/>
</dbReference>